<comment type="caution">
    <text evidence="2">The sequence shown here is derived from an EMBL/GenBank/DDBJ whole genome shotgun (WGS) entry which is preliminary data.</text>
</comment>
<reference evidence="2" key="2">
    <citation type="journal article" date="2021" name="PeerJ">
        <title>Extensive microbial diversity within the chicken gut microbiome revealed by metagenomics and culture.</title>
        <authorList>
            <person name="Gilroy R."/>
            <person name="Ravi A."/>
            <person name="Getino M."/>
            <person name="Pursley I."/>
            <person name="Horton D.L."/>
            <person name="Alikhan N.F."/>
            <person name="Baker D."/>
            <person name="Gharbi K."/>
            <person name="Hall N."/>
            <person name="Watson M."/>
            <person name="Adriaenssens E.M."/>
            <person name="Foster-Nyarko E."/>
            <person name="Jarju S."/>
            <person name="Secka A."/>
            <person name="Antonio M."/>
            <person name="Oren A."/>
            <person name="Chaudhuri R.R."/>
            <person name="La Ragione R."/>
            <person name="Hildebrand F."/>
            <person name="Pallen M.J."/>
        </authorList>
    </citation>
    <scope>NUCLEOTIDE SEQUENCE</scope>
    <source>
        <strain evidence="2">ChiHecec3B27-6122</strain>
    </source>
</reference>
<gene>
    <name evidence="2" type="ORF">IAD42_02850</name>
</gene>
<sequence>MKRAVILLILLFTLSLAGCACAAALVNSAQDKAHFEPETLAGDPALCEGVSVRANTDDVAEFSNELFFELDFDAASGETDCTFSLNKPIRSEDRFYPSYTDRLEPMILDRLYPETAASAAEIVLPPHMQYVADKTPAGCEYEETVRLADFYETWPYYCAATQAYPADRAEEINALLETTLSRPVPEDEMQKVSITKDEDGAVRGYGISGDFSLDISCECYENFYAFVLRDGGSGTTEFWLMDLMWSDEDGLYVPDTASLRQLAVCGERTYMTPAPDGGALLYERGDDACTLTQVTPEGELGSSFDIATP</sequence>
<dbReference type="Proteomes" id="UP000886876">
    <property type="component" value="Unassembled WGS sequence"/>
</dbReference>
<organism evidence="2 3">
    <name type="scientific">Candidatus Scatomorpha pullistercoris</name>
    <dbReference type="NCBI Taxonomy" id="2840929"/>
    <lineage>
        <taxon>Bacteria</taxon>
        <taxon>Bacillati</taxon>
        <taxon>Bacillota</taxon>
        <taxon>Clostridia</taxon>
        <taxon>Eubacteriales</taxon>
        <taxon>Candidatus Scatomorpha</taxon>
    </lineage>
</organism>
<evidence type="ECO:0008006" key="4">
    <source>
        <dbReference type="Google" id="ProtNLM"/>
    </source>
</evidence>
<evidence type="ECO:0000313" key="2">
    <source>
        <dbReference type="EMBL" id="HIS96895.1"/>
    </source>
</evidence>
<reference evidence="2" key="1">
    <citation type="submission" date="2020-10" db="EMBL/GenBank/DDBJ databases">
        <authorList>
            <person name="Gilroy R."/>
        </authorList>
    </citation>
    <scope>NUCLEOTIDE SEQUENCE</scope>
    <source>
        <strain evidence="2">ChiHecec3B27-6122</strain>
    </source>
</reference>
<evidence type="ECO:0000313" key="3">
    <source>
        <dbReference type="Proteomes" id="UP000886876"/>
    </source>
</evidence>
<dbReference type="AlphaFoldDB" id="A0A9D1K7T0"/>
<feature type="signal peptide" evidence="1">
    <location>
        <begin position="1"/>
        <end position="22"/>
    </location>
</feature>
<protein>
    <recommendedName>
        <fullName evidence="4">Lipoprotein</fullName>
    </recommendedName>
</protein>
<evidence type="ECO:0000256" key="1">
    <source>
        <dbReference type="SAM" id="SignalP"/>
    </source>
</evidence>
<keyword evidence="1" id="KW-0732">Signal</keyword>
<dbReference type="EMBL" id="DVJS01000063">
    <property type="protein sequence ID" value="HIS96895.1"/>
    <property type="molecule type" value="Genomic_DNA"/>
</dbReference>
<feature type="non-terminal residue" evidence="2">
    <location>
        <position position="309"/>
    </location>
</feature>
<accession>A0A9D1K7T0</accession>
<dbReference type="PROSITE" id="PS51257">
    <property type="entry name" value="PROKAR_LIPOPROTEIN"/>
    <property type="match status" value="1"/>
</dbReference>
<proteinExistence type="predicted"/>
<feature type="chain" id="PRO_5039315343" description="Lipoprotein" evidence="1">
    <location>
        <begin position="23"/>
        <end position="309"/>
    </location>
</feature>
<name>A0A9D1K7T0_9FIRM</name>